<reference evidence="5" key="1">
    <citation type="journal article" date="2019" name="Int. J. Syst. Evol. Microbiol.">
        <title>The Global Catalogue of Microorganisms (GCM) 10K type strain sequencing project: providing services to taxonomists for standard genome sequencing and annotation.</title>
        <authorList>
            <consortium name="The Broad Institute Genomics Platform"/>
            <consortium name="The Broad Institute Genome Sequencing Center for Infectious Disease"/>
            <person name="Wu L."/>
            <person name="Ma J."/>
        </authorList>
    </citation>
    <scope>NUCLEOTIDE SEQUENCE [LARGE SCALE GENOMIC DNA]</scope>
    <source>
        <strain evidence="5">CCM 8947</strain>
    </source>
</reference>
<dbReference type="PANTHER" id="PTHR43877">
    <property type="entry name" value="AMINOALKYLPHOSPHONATE N-ACETYLTRANSFERASE-RELATED-RELATED"/>
    <property type="match status" value="1"/>
</dbReference>
<dbReference type="EMBL" id="JBHTOG010000042">
    <property type="protein sequence ID" value="MFD1432640.1"/>
    <property type="molecule type" value="Genomic_DNA"/>
</dbReference>
<keyword evidence="2 4" id="KW-0012">Acyltransferase</keyword>
<proteinExistence type="predicted"/>
<dbReference type="CDD" id="cd04301">
    <property type="entry name" value="NAT_SF"/>
    <property type="match status" value="1"/>
</dbReference>
<dbReference type="PROSITE" id="PS51186">
    <property type="entry name" value="GNAT"/>
    <property type="match status" value="1"/>
</dbReference>
<evidence type="ECO:0000259" key="3">
    <source>
        <dbReference type="PROSITE" id="PS51186"/>
    </source>
</evidence>
<protein>
    <submittedName>
        <fullName evidence="4">GNAT family N-acetyltransferase</fullName>
        <ecNumber evidence="4">2.3.-.-</ecNumber>
    </submittedName>
</protein>
<evidence type="ECO:0000256" key="2">
    <source>
        <dbReference type="ARBA" id="ARBA00023315"/>
    </source>
</evidence>
<keyword evidence="5" id="KW-1185">Reference proteome</keyword>
<dbReference type="InterPro" id="IPR050832">
    <property type="entry name" value="Bact_Acetyltransf"/>
</dbReference>
<feature type="domain" description="N-acetyltransferase" evidence="3">
    <location>
        <begin position="1"/>
        <end position="164"/>
    </location>
</feature>
<comment type="caution">
    <text evidence="4">The sequence shown here is derived from an EMBL/GenBank/DDBJ whole genome shotgun (WGS) entry which is preliminary data.</text>
</comment>
<organism evidence="4 5">
    <name type="scientific">Lacticaseibacillus yichunensis</name>
    <dbReference type="NCBI Taxonomy" id="2486015"/>
    <lineage>
        <taxon>Bacteria</taxon>
        <taxon>Bacillati</taxon>
        <taxon>Bacillota</taxon>
        <taxon>Bacilli</taxon>
        <taxon>Lactobacillales</taxon>
        <taxon>Lactobacillaceae</taxon>
        <taxon>Lacticaseibacillus</taxon>
    </lineage>
</organism>
<dbReference type="EC" id="2.3.-.-" evidence="4"/>
<accession>A0ABW4CNX9</accession>
<evidence type="ECO:0000256" key="1">
    <source>
        <dbReference type="ARBA" id="ARBA00022679"/>
    </source>
</evidence>
<dbReference type="GO" id="GO:0016746">
    <property type="term" value="F:acyltransferase activity"/>
    <property type="evidence" value="ECO:0007669"/>
    <property type="project" value="UniProtKB-KW"/>
</dbReference>
<evidence type="ECO:0000313" key="5">
    <source>
        <dbReference type="Proteomes" id="UP001597192"/>
    </source>
</evidence>
<dbReference type="Gene3D" id="3.40.630.30">
    <property type="match status" value="1"/>
</dbReference>
<dbReference type="SUPFAM" id="SSF55729">
    <property type="entry name" value="Acyl-CoA N-acyltransferases (Nat)"/>
    <property type="match status" value="1"/>
</dbReference>
<sequence length="164" mass="18084">MQINEATTQQIPEIGQMEVALTREMAALAPTTVRLAPPNIELIEQRIRSATNTIFVASDDGTAIGFAIVSEAEITADPSFVPHHLALLQELWVAPSHRREHVGRALLNASLAWAKQRQLDFLQLNVLAANEAARDFYQAVGFSTTQLTMNYPLTDNASQFDGNR</sequence>
<dbReference type="RefSeq" id="WP_164510194.1">
    <property type="nucleotide sequence ID" value="NZ_JBHTOG010000042.1"/>
</dbReference>
<dbReference type="Pfam" id="PF00583">
    <property type="entry name" value="Acetyltransf_1"/>
    <property type="match status" value="1"/>
</dbReference>
<keyword evidence="1 4" id="KW-0808">Transferase</keyword>
<dbReference type="Proteomes" id="UP001597192">
    <property type="component" value="Unassembled WGS sequence"/>
</dbReference>
<gene>
    <name evidence="4" type="ORF">ACFQ47_08100</name>
</gene>
<dbReference type="InterPro" id="IPR016181">
    <property type="entry name" value="Acyl_CoA_acyltransferase"/>
</dbReference>
<dbReference type="InterPro" id="IPR000182">
    <property type="entry name" value="GNAT_dom"/>
</dbReference>
<evidence type="ECO:0000313" key="4">
    <source>
        <dbReference type="EMBL" id="MFD1432640.1"/>
    </source>
</evidence>
<name>A0ABW4CNX9_9LACO</name>